<evidence type="ECO:0000256" key="3">
    <source>
        <dbReference type="ARBA" id="ARBA00022692"/>
    </source>
</evidence>
<keyword evidence="10" id="KW-1185">Reference proteome</keyword>
<evidence type="ECO:0000256" key="7">
    <source>
        <dbReference type="SAM" id="SignalP"/>
    </source>
</evidence>
<proteinExistence type="predicted"/>
<feature type="domain" description="Bacterial surface antigen (D15)" evidence="8">
    <location>
        <begin position="370"/>
        <end position="585"/>
    </location>
</feature>
<evidence type="ECO:0000256" key="4">
    <source>
        <dbReference type="ARBA" id="ARBA00022729"/>
    </source>
</evidence>
<dbReference type="Proteomes" id="UP000241421">
    <property type="component" value="Unassembled WGS sequence"/>
</dbReference>
<evidence type="ECO:0000313" key="10">
    <source>
        <dbReference type="Proteomes" id="UP000241421"/>
    </source>
</evidence>
<evidence type="ECO:0000256" key="1">
    <source>
        <dbReference type="ARBA" id="ARBA00004370"/>
    </source>
</evidence>
<name>A0A2U2HM32_9BURK</name>
<feature type="chain" id="PRO_5015533224" description="Bacterial surface antigen (D15) domain-containing protein" evidence="7">
    <location>
        <begin position="34"/>
        <end position="597"/>
    </location>
</feature>
<dbReference type="Gene3D" id="3.10.20.310">
    <property type="entry name" value="membrane protein fhac"/>
    <property type="match status" value="2"/>
</dbReference>
<evidence type="ECO:0000256" key="5">
    <source>
        <dbReference type="ARBA" id="ARBA00023136"/>
    </source>
</evidence>
<sequence length="597" mass="65996">MVCTDKPNRRWTYRAAHLLAGIALAAAVQPALAAFIVELDVPADLREPLTEHLDLLRYRDRDDIDAQQLDFMVGAAPEQVQRLVSTAGYFSPKTTVRVERRNGNVVVLLAVDPGLRTAVARLDIGVRGAAATRSPEQIERLRRDWDLPVGAPFRQAAWADAKQEGLNVLRARRYAAARIAGSEAVINADRQQAWLGVTYDSGPLFSIGPTVVDGARRYPASIAENLNPLARGEDYNLDRLREYQRQLLRTPYYSHATVDIGRDPALAGAAPVLVELTENPLQRLRAGIGYTSDTGASLSGLYSHNSLWRPGLAFESELVLEQRRQLARAALALPPRPGGFILSVRAFTEQTRLEGVEQLSRQIGVQRARHGERRDTEYALTYYRDRLKRLDDAELPADVVVLPGDHQATVASVARTWRRVDDPVFPRSGYTVSAQLGAALKGLLTDQSFVRGYASANFYRPLGRRHLLLLRGEAGALGTKGGNAAIPASLLFRAGGTGSVRGYKFRSIGTVREGRLYPAKFLVTASAEYQHWFRPAWGGAVFYDVGLATDRWRDKDLFHAVGAGVRWRTPVGRLRVDLAYGLRNKEIRPHLSLGVAF</sequence>
<comment type="caution">
    <text evidence="9">The sequence shown here is derived from an EMBL/GenBank/DDBJ whole genome shotgun (WGS) entry which is preliminary data.</text>
</comment>
<keyword evidence="6" id="KW-0998">Cell outer membrane</keyword>
<dbReference type="PANTHER" id="PTHR12815:SF47">
    <property type="entry name" value="TRANSLOCATION AND ASSEMBLY MODULE SUBUNIT TAMA"/>
    <property type="match status" value="1"/>
</dbReference>
<keyword evidence="3" id="KW-0812">Transmembrane</keyword>
<evidence type="ECO:0000259" key="8">
    <source>
        <dbReference type="Pfam" id="PF01103"/>
    </source>
</evidence>
<dbReference type="AlphaFoldDB" id="A0A2U2HM32"/>
<feature type="signal peptide" evidence="7">
    <location>
        <begin position="1"/>
        <end position="33"/>
    </location>
</feature>
<dbReference type="PANTHER" id="PTHR12815">
    <property type="entry name" value="SORTING AND ASSEMBLY MACHINERY SAMM50 PROTEIN FAMILY MEMBER"/>
    <property type="match status" value="1"/>
</dbReference>
<comment type="subcellular location">
    <subcellularLocation>
        <location evidence="1">Membrane</location>
    </subcellularLocation>
</comment>
<evidence type="ECO:0000313" key="9">
    <source>
        <dbReference type="EMBL" id="PWF48485.1"/>
    </source>
</evidence>
<dbReference type="Pfam" id="PF01103">
    <property type="entry name" value="Omp85"/>
    <property type="match status" value="1"/>
</dbReference>
<dbReference type="GO" id="GO:0019867">
    <property type="term" value="C:outer membrane"/>
    <property type="evidence" value="ECO:0007669"/>
    <property type="project" value="InterPro"/>
</dbReference>
<evidence type="ECO:0000256" key="6">
    <source>
        <dbReference type="ARBA" id="ARBA00023237"/>
    </source>
</evidence>
<keyword evidence="5" id="KW-0472">Membrane</keyword>
<dbReference type="RefSeq" id="WP_106757572.1">
    <property type="nucleotide sequence ID" value="NZ_PXWF02000191.1"/>
</dbReference>
<dbReference type="Gene3D" id="2.40.160.50">
    <property type="entry name" value="membrane protein fhac: a member of the omp85/tpsb transporter family"/>
    <property type="match status" value="1"/>
</dbReference>
<reference evidence="9 10" key="1">
    <citation type="submission" date="2018-04" db="EMBL/GenBank/DDBJ databases">
        <title>Massilia violaceinigra sp. nov., a novel purple-pigmented bacterium isolated from Tianshan glacier, Xinjiang, China.</title>
        <authorList>
            <person name="Wang H."/>
        </authorList>
    </citation>
    <scope>NUCLEOTIDE SEQUENCE [LARGE SCALE GENOMIC DNA]</scope>
    <source>
        <strain evidence="9 10">B448-2</strain>
    </source>
</reference>
<organism evidence="9 10">
    <name type="scientific">Massilia glaciei</name>
    <dbReference type="NCBI Taxonomy" id="1524097"/>
    <lineage>
        <taxon>Bacteria</taxon>
        <taxon>Pseudomonadati</taxon>
        <taxon>Pseudomonadota</taxon>
        <taxon>Betaproteobacteria</taxon>
        <taxon>Burkholderiales</taxon>
        <taxon>Oxalobacteraceae</taxon>
        <taxon>Telluria group</taxon>
        <taxon>Massilia</taxon>
    </lineage>
</organism>
<evidence type="ECO:0000256" key="2">
    <source>
        <dbReference type="ARBA" id="ARBA00022452"/>
    </source>
</evidence>
<keyword evidence="4 7" id="KW-0732">Signal</keyword>
<dbReference type="EMBL" id="PXWF02000191">
    <property type="protein sequence ID" value="PWF48485.1"/>
    <property type="molecule type" value="Genomic_DNA"/>
</dbReference>
<dbReference type="InterPro" id="IPR039910">
    <property type="entry name" value="D15-like"/>
</dbReference>
<keyword evidence="2" id="KW-1134">Transmembrane beta strand</keyword>
<protein>
    <recommendedName>
        <fullName evidence="8">Bacterial surface antigen (D15) domain-containing protein</fullName>
    </recommendedName>
</protein>
<dbReference type="InterPro" id="IPR000184">
    <property type="entry name" value="Bac_surfAg_D15"/>
</dbReference>
<dbReference type="OrthoDB" id="9769707at2"/>
<gene>
    <name evidence="9" type="ORF">C7C56_011660</name>
</gene>
<accession>A0A2U2HM32</accession>